<dbReference type="EMBL" id="JAVSNH010000001">
    <property type="protein sequence ID" value="MDT4509982.1"/>
    <property type="molecule type" value="Genomic_DNA"/>
</dbReference>
<gene>
    <name evidence="1" type="ORF">RO785_03190</name>
</gene>
<dbReference type="Proteomes" id="UP001266995">
    <property type="component" value="Unassembled WGS sequence"/>
</dbReference>
<protein>
    <submittedName>
        <fullName evidence="1">Uncharacterized protein</fullName>
    </submittedName>
</protein>
<dbReference type="AlphaFoldDB" id="A0AAW8VBN1"/>
<sequence length="341" mass="40193">MEFGSDFHMITSFYSRRAHLTDIYKNIVFFASGRQTIVALIAQHQWKRIWLPVYFCYEVVDTIRQTGIELLFYPDYPGAYDQNIVSELPYKKGDVLLRMNYFGLRTRRSNQSLPIPVIEDHSHDLLGRWSLYSDADWCIASIRKTLPTVEGGMVWSPKQHRLECMPQATKENTQMATLRYDAMLLKAEYLAGADIDKEVFRKLYIDSEERFGHLPLSAICEQDKEYIHKFDINRWYNQKRTNLKVFEDLKLQGCRVLHAECNTCNVFSLLLNFDDTEKRDVARKEFIKRQVYTSILWRIPEKRCKTAVEQSKSILSVHVDGRYSEQEMVMLKTILEQVINQ</sequence>
<reference evidence="1" key="1">
    <citation type="submission" date="2023-08" db="EMBL/GenBank/DDBJ databases">
        <title>Reintroducing virulent viruses to syntetic microbiomes.</title>
        <authorList>
            <person name="Wilde J."/>
            <person name="Boyes R."/>
            <person name="Robinson A.V."/>
            <person name="Daisley B.A."/>
            <person name="Allen-Vercoe E."/>
        </authorList>
    </citation>
    <scope>NUCLEOTIDE SEQUENCE</scope>
    <source>
        <strain evidence="1">225I_12FAA</strain>
    </source>
</reference>
<evidence type="ECO:0000313" key="1">
    <source>
        <dbReference type="EMBL" id="MDT4509982.1"/>
    </source>
</evidence>
<organism evidence="1 2">
    <name type="scientific">Bacteroides cellulosilyticus</name>
    <dbReference type="NCBI Taxonomy" id="246787"/>
    <lineage>
        <taxon>Bacteria</taxon>
        <taxon>Pseudomonadati</taxon>
        <taxon>Bacteroidota</taxon>
        <taxon>Bacteroidia</taxon>
        <taxon>Bacteroidales</taxon>
        <taxon>Bacteroidaceae</taxon>
        <taxon>Bacteroides</taxon>
    </lineage>
</organism>
<name>A0AAW8VBN1_9BACE</name>
<evidence type="ECO:0000313" key="2">
    <source>
        <dbReference type="Proteomes" id="UP001266995"/>
    </source>
</evidence>
<dbReference type="RefSeq" id="WP_313753092.1">
    <property type="nucleotide sequence ID" value="NZ_JAVSNH010000001.1"/>
</dbReference>
<accession>A0AAW8VBN1</accession>
<proteinExistence type="predicted"/>
<comment type="caution">
    <text evidence="1">The sequence shown here is derived from an EMBL/GenBank/DDBJ whole genome shotgun (WGS) entry which is preliminary data.</text>
</comment>